<proteinExistence type="predicted"/>
<comment type="caution">
    <text evidence="1">The sequence shown here is derived from an EMBL/GenBank/DDBJ whole genome shotgun (WGS) entry which is preliminary data.</text>
</comment>
<protein>
    <submittedName>
        <fullName evidence="1">High mobility group B protein 6-like</fullName>
    </submittedName>
</protein>
<sequence>MLSEREMILDVQTKEIQHRGETQKMLEIEVDRLYRLKELKSYCMRVSSIRSLREKEQEKKISEAATANFQESMNAAAASDEEESVGENFMQSPSSTSSEIVATEKEK</sequence>
<accession>A0ACC1WZN1</accession>
<gene>
    <name evidence="1" type="ORF">OWV82_021161</name>
</gene>
<keyword evidence="2" id="KW-1185">Reference proteome</keyword>
<evidence type="ECO:0000313" key="2">
    <source>
        <dbReference type="Proteomes" id="UP001164539"/>
    </source>
</evidence>
<reference evidence="1 2" key="1">
    <citation type="journal article" date="2023" name="Science">
        <title>Complex scaffold remodeling in plant triterpene biosynthesis.</title>
        <authorList>
            <person name="De La Pena R."/>
            <person name="Hodgson H."/>
            <person name="Liu J.C."/>
            <person name="Stephenson M.J."/>
            <person name="Martin A.C."/>
            <person name="Owen C."/>
            <person name="Harkess A."/>
            <person name="Leebens-Mack J."/>
            <person name="Jimenez L.E."/>
            <person name="Osbourn A."/>
            <person name="Sattely E.S."/>
        </authorList>
    </citation>
    <scope>NUCLEOTIDE SEQUENCE [LARGE SCALE GENOMIC DNA]</scope>
    <source>
        <strain evidence="2">cv. JPN11</strain>
        <tissue evidence="1">Leaf</tissue>
    </source>
</reference>
<dbReference type="EMBL" id="CM051405">
    <property type="protein sequence ID" value="KAJ4704218.1"/>
    <property type="molecule type" value="Genomic_DNA"/>
</dbReference>
<organism evidence="1 2">
    <name type="scientific">Melia azedarach</name>
    <name type="common">Chinaberry tree</name>
    <dbReference type="NCBI Taxonomy" id="155640"/>
    <lineage>
        <taxon>Eukaryota</taxon>
        <taxon>Viridiplantae</taxon>
        <taxon>Streptophyta</taxon>
        <taxon>Embryophyta</taxon>
        <taxon>Tracheophyta</taxon>
        <taxon>Spermatophyta</taxon>
        <taxon>Magnoliopsida</taxon>
        <taxon>eudicotyledons</taxon>
        <taxon>Gunneridae</taxon>
        <taxon>Pentapetalae</taxon>
        <taxon>rosids</taxon>
        <taxon>malvids</taxon>
        <taxon>Sapindales</taxon>
        <taxon>Meliaceae</taxon>
        <taxon>Melia</taxon>
    </lineage>
</organism>
<dbReference type="Proteomes" id="UP001164539">
    <property type="component" value="Chromosome 12"/>
</dbReference>
<evidence type="ECO:0000313" key="1">
    <source>
        <dbReference type="EMBL" id="KAJ4704218.1"/>
    </source>
</evidence>
<name>A0ACC1WZN1_MELAZ</name>